<gene>
    <name evidence="1" type="ORF">TAPDE_005581</name>
</gene>
<accession>R4XP21</accession>
<evidence type="ECO:0000313" key="2">
    <source>
        <dbReference type="Proteomes" id="UP000013776"/>
    </source>
</evidence>
<protein>
    <submittedName>
        <fullName evidence="1">Uncharacterized protein</fullName>
    </submittedName>
</protein>
<reference evidence="1 2" key="1">
    <citation type="journal article" date="2013" name="MBio">
        <title>Genome sequencing of the plant pathogen Taphrina deformans, the causal agent of peach leaf curl.</title>
        <authorList>
            <person name="Cisse O.H."/>
            <person name="Almeida J.M.G.C.F."/>
            <person name="Fonseca A."/>
            <person name="Kumar A.A."/>
            <person name="Salojaervi J."/>
            <person name="Overmyer K."/>
            <person name="Hauser P.M."/>
            <person name="Pagni M."/>
        </authorList>
    </citation>
    <scope>NUCLEOTIDE SEQUENCE [LARGE SCALE GENOMIC DNA]</scope>
    <source>
        <strain evidence="2">PYCC 5710 / ATCC 11124 / CBS 356.35 / IMI 108563 / JCM 9778 / NBRC 8474</strain>
    </source>
</reference>
<organism evidence="1 2">
    <name type="scientific">Taphrina deformans (strain PYCC 5710 / ATCC 11124 / CBS 356.35 / IMI 108563 / JCM 9778 / NBRC 8474)</name>
    <name type="common">Peach leaf curl fungus</name>
    <name type="synonym">Lalaria deformans</name>
    <dbReference type="NCBI Taxonomy" id="1097556"/>
    <lineage>
        <taxon>Eukaryota</taxon>
        <taxon>Fungi</taxon>
        <taxon>Dikarya</taxon>
        <taxon>Ascomycota</taxon>
        <taxon>Taphrinomycotina</taxon>
        <taxon>Taphrinomycetes</taxon>
        <taxon>Taphrinales</taxon>
        <taxon>Taphrinaceae</taxon>
        <taxon>Taphrina</taxon>
    </lineage>
</organism>
<keyword evidence="2" id="KW-1185">Reference proteome</keyword>
<name>R4XP21_TAPDE</name>
<evidence type="ECO:0000313" key="1">
    <source>
        <dbReference type="EMBL" id="CCG85005.2"/>
    </source>
</evidence>
<comment type="caution">
    <text evidence="1">The sequence shown here is derived from an EMBL/GenBank/DDBJ whole genome shotgun (WGS) entry which is preliminary data.</text>
</comment>
<dbReference type="VEuPathDB" id="FungiDB:TAPDE_005581"/>
<dbReference type="AlphaFoldDB" id="R4XP21"/>
<proteinExistence type="predicted"/>
<dbReference type="EMBL" id="CAHR02000381">
    <property type="protein sequence ID" value="CCG85005.2"/>
    <property type="molecule type" value="Genomic_DNA"/>
</dbReference>
<sequence length="84" mass="9541">MSRSATPVVTWTRRYAYTVCTLRLASGQVHVTPRLECRFLTVTDPGEAVKIDRPVHPAHFPPSINLHTGTYVRTYVPTYLPYPL</sequence>
<dbReference type="Proteomes" id="UP000013776">
    <property type="component" value="Unassembled WGS sequence"/>
</dbReference>